<sequence length="177" mass="19449">MARVEDVMAAVRARTGPEPLAKLRTLLYYAQAWHLATHRRPLFGAAIEARREGPVVPEAGDRQGDPAALTEQEQEVVRGVVARYGSFSPAELSAMAREEQPWRATGAGEPLSHEVMARYFGRQVSEHDTAIEEARAGARLEGVEVTAGCVDSMREVAEGRLSTEDAIERRVRALLSR</sequence>
<dbReference type="CDD" id="cd11586">
    <property type="entry name" value="VbhA_like"/>
    <property type="match status" value="1"/>
</dbReference>
<dbReference type="KEGG" id="kal:KALB_8013"/>
<dbReference type="STRING" id="1449976.KALB_8013"/>
<dbReference type="EMBL" id="CP007155">
    <property type="protein sequence ID" value="AHI01371.1"/>
    <property type="molecule type" value="Genomic_DNA"/>
</dbReference>
<evidence type="ECO:0000259" key="1">
    <source>
        <dbReference type="Pfam" id="PF13274"/>
    </source>
</evidence>
<dbReference type="InterPro" id="IPR033788">
    <property type="entry name" value="VbhA-like"/>
</dbReference>
<dbReference type="Proteomes" id="UP000019225">
    <property type="component" value="Chromosome"/>
</dbReference>
<organism evidence="2 3">
    <name type="scientific">Kutzneria albida DSM 43870</name>
    <dbReference type="NCBI Taxonomy" id="1449976"/>
    <lineage>
        <taxon>Bacteria</taxon>
        <taxon>Bacillati</taxon>
        <taxon>Actinomycetota</taxon>
        <taxon>Actinomycetes</taxon>
        <taxon>Pseudonocardiales</taxon>
        <taxon>Pseudonocardiaceae</taxon>
        <taxon>Kutzneria</taxon>
    </lineage>
</organism>
<dbReference type="OrthoDB" id="9799173at2"/>
<protein>
    <recommendedName>
        <fullName evidence="1">Antitoxin SocA-like Panacea domain-containing protein</fullName>
    </recommendedName>
</protein>
<feature type="domain" description="Antitoxin SocA-like Panacea" evidence="1">
    <location>
        <begin position="26"/>
        <end position="59"/>
    </location>
</feature>
<dbReference type="Pfam" id="PF13274">
    <property type="entry name" value="SocA_Panacea"/>
    <property type="match status" value="1"/>
</dbReference>
<dbReference type="InterPro" id="IPR043038">
    <property type="entry name" value="VbhA_sf"/>
</dbReference>
<dbReference type="eggNOG" id="COG3600">
    <property type="taxonomic scope" value="Bacteria"/>
</dbReference>
<keyword evidence="3" id="KW-1185">Reference proteome</keyword>
<dbReference type="InterPro" id="IPR025272">
    <property type="entry name" value="SocA_Panacea"/>
</dbReference>
<proteinExistence type="predicted"/>
<dbReference type="Gene3D" id="1.10.8.1050">
    <property type="entry name" value="Antitoxin VbhA-like"/>
    <property type="match status" value="1"/>
</dbReference>
<dbReference type="HOGENOM" id="CLU_110683_0_1_11"/>
<dbReference type="RefSeq" id="WP_025361185.1">
    <property type="nucleotide sequence ID" value="NZ_CP007155.1"/>
</dbReference>
<evidence type="ECO:0000313" key="2">
    <source>
        <dbReference type="EMBL" id="AHI01371.1"/>
    </source>
</evidence>
<evidence type="ECO:0000313" key="3">
    <source>
        <dbReference type="Proteomes" id="UP000019225"/>
    </source>
</evidence>
<dbReference type="AlphaFoldDB" id="W5WKS5"/>
<reference evidence="2 3" key="1">
    <citation type="journal article" date="2014" name="BMC Genomics">
        <title>Complete genome sequence of producer of the glycopeptide antibiotic Aculeximycin Kutzneria albida DSM 43870T, a representative of minor genus of Pseudonocardiaceae.</title>
        <authorList>
            <person name="Rebets Y."/>
            <person name="Tokovenko B."/>
            <person name="Lushchyk I."/>
            <person name="Ruckert C."/>
            <person name="Zaburannyi N."/>
            <person name="Bechthold A."/>
            <person name="Kalinowski J."/>
            <person name="Luzhetskyy A."/>
        </authorList>
    </citation>
    <scope>NUCLEOTIDE SEQUENCE [LARGE SCALE GENOMIC DNA]</scope>
    <source>
        <strain evidence="2">DSM 43870</strain>
    </source>
</reference>
<accession>W5WKS5</accession>
<gene>
    <name evidence="2" type="ORF">KALB_8013</name>
</gene>
<name>W5WKS5_9PSEU</name>